<accession>A0A067EBW8</accession>
<reference evidence="1 2" key="1">
    <citation type="submission" date="2014-04" db="EMBL/GenBank/DDBJ databases">
        <authorList>
            <consortium name="International Citrus Genome Consortium"/>
            <person name="Gmitter F."/>
            <person name="Chen C."/>
            <person name="Farmerie W."/>
            <person name="Harkins T."/>
            <person name="Desany B."/>
            <person name="Mohiuddin M."/>
            <person name="Kodira C."/>
            <person name="Borodovsky M."/>
            <person name="Lomsadze A."/>
            <person name="Burns P."/>
            <person name="Jenkins J."/>
            <person name="Prochnik S."/>
            <person name="Shu S."/>
            <person name="Chapman J."/>
            <person name="Pitluck S."/>
            <person name="Schmutz J."/>
            <person name="Rokhsar D."/>
        </authorList>
    </citation>
    <scope>NUCLEOTIDE SEQUENCE</scope>
</reference>
<dbReference type="Proteomes" id="UP000027120">
    <property type="component" value="Unassembled WGS sequence"/>
</dbReference>
<sequence length="36" mass="4003">THHTQQITLILRATTMSMEGQLLSIPCMAMAMQQEG</sequence>
<protein>
    <submittedName>
        <fullName evidence="1">Uncharacterized protein</fullName>
    </submittedName>
</protein>
<gene>
    <name evidence="1" type="ORF">CISIN_1g0231861mg</name>
</gene>
<feature type="non-terminal residue" evidence="1">
    <location>
        <position position="1"/>
    </location>
</feature>
<organism evidence="1 2">
    <name type="scientific">Citrus sinensis</name>
    <name type="common">Sweet orange</name>
    <name type="synonym">Citrus aurantium var. sinensis</name>
    <dbReference type="NCBI Taxonomy" id="2711"/>
    <lineage>
        <taxon>Eukaryota</taxon>
        <taxon>Viridiplantae</taxon>
        <taxon>Streptophyta</taxon>
        <taxon>Embryophyta</taxon>
        <taxon>Tracheophyta</taxon>
        <taxon>Spermatophyta</taxon>
        <taxon>Magnoliopsida</taxon>
        <taxon>eudicotyledons</taxon>
        <taxon>Gunneridae</taxon>
        <taxon>Pentapetalae</taxon>
        <taxon>rosids</taxon>
        <taxon>malvids</taxon>
        <taxon>Sapindales</taxon>
        <taxon>Rutaceae</taxon>
        <taxon>Aurantioideae</taxon>
        <taxon>Citrus</taxon>
    </lineage>
</organism>
<dbReference type="EMBL" id="KK785057">
    <property type="protein sequence ID" value="KDO51390.1"/>
    <property type="molecule type" value="Genomic_DNA"/>
</dbReference>
<dbReference type="AlphaFoldDB" id="A0A067EBW8"/>
<name>A0A067EBW8_CITSI</name>
<evidence type="ECO:0000313" key="1">
    <source>
        <dbReference type="EMBL" id="KDO51390.1"/>
    </source>
</evidence>
<proteinExistence type="predicted"/>
<keyword evidence="2" id="KW-1185">Reference proteome</keyword>
<evidence type="ECO:0000313" key="2">
    <source>
        <dbReference type="Proteomes" id="UP000027120"/>
    </source>
</evidence>